<reference evidence="10" key="1">
    <citation type="submission" date="2021-03" db="EMBL/GenBank/DDBJ databases">
        <authorList>
            <person name="Tagirdzhanova G."/>
        </authorList>
    </citation>
    <scope>NUCLEOTIDE SEQUENCE</scope>
</reference>
<keyword evidence="6" id="KW-0805">Transcription regulation</keyword>
<evidence type="ECO:0000256" key="6">
    <source>
        <dbReference type="ARBA" id="ARBA00023015"/>
    </source>
</evidence>
<feature type="compositionally biased region" description="Polar residues" evidence="9">
    <location>
        <begin position="65"/>
        <end position="77"/>
    </location>
</feature>
<keyword evidence="7" id="KW-0804">Transcription</keyword>
<comment type="similarity">
    <text evidence="3">Belongs to the WHI5/NRM1 family.</text>
</comment>
<feature type="compositionally biased region" description="Polar residues" evidence="9">
    <location>
        <begin position="129"/>
        <end position="158"/>
    </location>
</feature>
<dbReference type="Proteomes" id="UP000664534">
    <property type="component" value="Unassembled WGS sequence"/>
</dbReference>
<feature type="region of interest" description="Disordered" evidence="9">
    <location>
        <begin position="326"/>
        <end position="351"/>
    </location>
</feature>
<proteinExistence type="inferred from homology"/>
<feature type="compositionally biased region" description="Polar residues" evidence="9">
    <location>
        <begin position="215"/>
        <end position="226"/>
    </location>
</feature>
<comment type="caution">
    <text evidence="10">The sequence shown here is derived from an EMBL/GenBank/DDBJ whole genome shotgun (WGS) entry which is preliminary data.</text>
</comment>
<evidence type="ECO:0000256" key="3">
    <source>
        <dbReference type="ARBA" id="ARBA00006922"/>
    </source>
</evidence>
<keyword evidence="4" id="KW-0963">Cytoplasm</keyword>
<dbReference type="AlphaFoldDB" id="A0A8H3FKU6"/>
<dbReference type="Pfam" id="PF08528">
    <property type="entry name" value="Whi5"/>
    <property type="match status" value="1"/>
</dbReference>
<feature type="region of interest" description="Disordered" evidence="9">
    <location>
        <begin position="211"/>
        <end position="238"/>
    </location>
</feature>
<evidence type="ECO:0000256" key="5">
    <source>
        <dbReference type="ARBA" id="ARBA00022491"/>
    </source>
</evidence>
<feature type="region of interest" description="Disordered" evidence="9">
    <location>
        <begin position="1"/>
        <end position="158"/>
    </location>
</feature>
<evidence type="ECO:0000256" key="7">
    <source>
        <dbReference type="ARBA" id="ARBA00023163"/>
    </source>
</evidence>
<keyword evidence="8" id="KW-0539">Nucleus</keyword>
<evidence type="ECO:0000256" key="2">
    <source>
        <dbReference type="ARBA" id="ARBA00004496"/>
    </source>
</evidence>
<evidence type="ECO:0000313" key="10">
    <source>
        <dbReference type="EMBL" id="CAF9926922.1"/>
    </source>
</evidence>
<evidence type="ECO:0000256" key="4">
    <source>
        <dbReference type="ARBA" id="ARBA00022490"/>
    </source>
</evidence>
<evidence type="ECO:0000256" key="9">
    <source>
        <dbReference type="SAM" id="MobiDB-lite"/>
    </source>
</evidence>
<feature type="compositionally biased region" description="Basic and acidic residues" evidence="9">
    <location>
        <begin position="421"/>
        <end position="436"/>
    </location>
</feature>
<sequence length="461" mass="49933">MAHSPHKGQSFQEPHSTRTNLERTTRSPSNSQATSLNGSQSSQLSQGRRNAAGDLDLIRDHGAMTPSTPLSNESSQEGTDRPYLVESDVSPVEQDGKDDRPIACDALNQDHTSAPKRMVNGEVKPSEFSLPTSPVDSSQYGHSRNSSRTSRGSQIGELSSQLQTRLSYAMVKVQNGWQSHSISELESMASVQASPISAVSDVSRLYERHLPTKSPADQSRPMQLSEPTAAAPKYAYPSSRNSATISGYLSGDLQQDDLDQSSRQVNVGAAYESFWRDHEASDTPRHTEASIVGPSLAPPADIVARAPHRSEVTKKQPRSLRTNNLYTNLAPITPPPKRQSKIRTPSQQAEVEKDAVETLLFMSSPGAGGSGCHPPGAFARAPLQNQHAHQPDNLGLSRPDEATGGGEQHGPYNSSHLPNSAEKKPLSDAEMDKILDEMPDTSSSDDDELSYHRPRPQILGT</sequence>
<dbReference type="OrthoDB" id="2359117at2759"/>
<comment type="subcellular location">
    <subcellularLocation>
        <location evidence="2">Cytoplasm</location>
    </subcellularLocation>
    <subcellularLocation>
        <location evidence="1">Nucleus</location>
    </subcellularLocation>
</comment>
<evidence type="ECO:0000256" key="8">
    <source>
        <dbReference type="ARBA" id="ARBA00023242"/>
    </source>
</evidence>
<feature type="region of interest" description="Disordered" evidence="9">
    <location>
        <begin position="387"/>
        <end position="461"/>
    </location>
</feature>
<gene>
    <name evidence="10" type="ORF">IMSHALPRED_007088</name>
</gene>
<accession>A0A8H3FKU6</accession>
<keyword evidence="5" id="KW-0678">Repressor</keyword>
<feature type="compositionally biased region" description="Low complexity" evidence="9">
    <location>
        <begin position="35"/>
        <end position="50"/>
    </location>
</feature>
<dbReference type="InterPro" id="IPR013734">
    <property type="entry name" value="TF_Nrm1/Whi5"/>
</dbReference>
<keyword evidence="11" id="KW-1185">Reference proteome</keyword>
<dbReference type="GO" id="GO:0003712">
    <property type="term" value="F:transcription coregulator activity"/>
    <property type="evidence" value="ECO:0007669"/>
    <property type="project" value="TreeGrafter"/>
</dbReference>
<dbReference type="GO" id="GO:0000082">
    <property type="term" value="P:G1/S transition of mitotic cell cycle"/>
    <property type="evidence" value="ECO:0007669"/>
    <property type="project" value="InterPro"/>
</dbReference>
<organism evidence="10 11">
    <name type="scientific">Imshaugia aleurites</name>
    <dbReference type="NCBI Taxonomy" id="172621"/>
    <lineage>
        <taxon>Eukaryota</taxon>
        <taxon>Fungi</taxon>
        <taxon>Dikarya</taxon>
        <taxon>Ascomycota</taxon>
        <taxon>Pezizomycotina</taxon>
        <taxon>Lecanoromycetes</taxon>
        <taxon>OSLEUM clade</taxon>
        <taxon>Lecanoromycetidae</taxon>
        <taxon>Lecanorales</taxon>
        <taxon>Lecanorineae</taxon>
        <taxon>Parmeliaceae</taxon>
        <taxon>Imshaugia</taxon>
    </lineage>
</organism>
<evidence type="ECO:0000313" key="11">
    <source>
        <dbReference type="Proteomes" id="UP000664534"/>
    </source>
</evidence>
<dbReference type="PANTHER" id="PTHR28246:SF1">
    <property type="entry name" value="G1-SPECIFIC TRANSCRIPTIONAL REPRESSOR WHI5-RELATED"/>
    <property type="match status" value="1"/>
</dbReference>
<name>A0A8H3FKU6_9LECA</name>
<protein>
    <submittedName>
        <fullName evidence="10">Uncharacterized protein</fullName>
    </submittedName>
</protein>
<dbReference type="PANTHER" id="PTHR28246">
    <property type="entry name" value="G1-SPECIFIC TRANSCRIPTIONAL REPRESSOR WHI5-RELATED"/>
    <property type="match status" value="1"/>
</dbReference>
<feature type="compositionally biased region" description="Polar residues" evidence="9">
    <location>
        <begin position="7"/>
        <end position="19"/>
    </location>
</feature>
<dbReference type="GO" id="GO:0033309">
    <property type="term" value="C:SBF transcription complex"/>
    <property type="evidence" value="ECO:0007669"/>
    <property type="project" value="TreeGrafter"/>
</dbReference>
<dbReference type="InterPro" id="IPR039198">
    <property type="entry name" value="Srl3/Whi5"/>
</dbReference>
<feature type="compositionally biased region" description="Acidic residues" evidence="9">
    <location>
        <begin position="437"/>
        <end position="448"/>
    </location>
</feature>
<dbReference type="EMBL" id="CAJPDT010000044">
    <property type="protein sequence ID" value="CAF9926922.1"/>
    <property type="molecule type" value="Genomic_DNA"/>
</dbReference>
<dbReference type="GO" id="GO:0005737">
    <property type="term" value="C:cytoplasm"/>
    <property type="evidence" value="ECO:0007669"/>
    <property type="project" value="UniProtKB-SubCell"/>
</dbReference>
<evidence type="ECO:0000256" key="1">
    <source>
        <dbReference type="ARBA" id="ARBA00004123"/>
    </source>
</evidence>